<dbReference type="PROSITE" id="PS51257">
    <property type="entry name" value="PROKAR_LIPOPROTEIN"/>
    <property type="match status" value="1"/>
</dbReference>
<keyword evidence="1" id="KW-0732">Signal</keyword>
<evidence type="ECO:0000256" key="1">
    <source>
        <dbReference type="SAM" id="SignalP"/>
    </source>
</evidence>
<dbReference type="Gene3D" id="2.60.40.10">
    <property type="entry name" value="Immunoglobulins"/>
    <property type="match status" value="1"/>
</dbReference>
<dbReference type="InterPro" id="IPR013783">
    <property type="entry name" value="Ig-like_fold"/>
</dbReference>
<evidence type="ECO:0000313" key="4">
    <source>
        <dbReference type="Proteomes" id="UP000008144"/>
    </source>
</evidence>
<dbReference type="SUPFAM" id="SSF49265">
    <property type="entry name" value="Fibronectin type III"/>
    <property type="match status" value="1"/>
</dbReference>
<dbReference type="SMART" id="SM00060">
    <property type="entry name" value="FN3"/>
    <property type="match status" value="2"/>
</dbReference>
<organism evidence="3 4">
    <name type="scientific">Ciona intestinalis</name>
    <name type="common">Transparent sea squirt</name>
    <name type="synonym">Ascidia intestinalis</name>
    <dbReference type="NCBI Taxonomy" id="7719"/>
    <lineage>
        <taxon>Eukaryota</taxon>
        <taxon>Metazoa</taxon>
        <taxon>Chordata</taxon>
        <taxon>Tunicata</taxon>
        <taxon>Ascidiacea</taxon>
        <taxon>Phlebobranchia</taxon>
        <taxon>Cionidae</taxon>
        <taxon>Ciona</taxon>
    </lineage>
</organism>
<dbReference type="InterPro" id="IPR036116">
    <property type="entry name" value="FN3_sf"/>
</dbReference>
<protein>
    <recommendedName>
        <fullName evidence="2">Fibronectin type-III domain-containing protein</fullName>
    </recommendedName>
</protein>
<accession>L7N0V4</accession>
<keyword evidence="4" id="KW-1185">Reference proteome</keyword>
<feature type="domain" description="Fibronectin type-III" evidence="2">
    <location>
        <begin position="24"/>
        <end position="112"/>
    </location>
</feature>
<dbReference type="PROSITE" id="PS50853">
    <property type="entry name" value="FN3"/>
    <property type="match status" value="1"/>
</dbReference>
<reference evidence="4" key="1">
    <citation type="journal article" date="2002" name="Science">
        <title>The draft genome of Ciona intestinalis: insights into chordate and vertebrate origins.</title>
        <authorList>
            <person name="Dehal P."/>
            <person name="Satou Y."/>
            <person name="Campbell R.K."/>
            <person name="Chapman J."/>
            <person name="Degnan B."/>
            <person name="De Tomaso A."/>
            <person name="Davidson B."/>
            <person name="Di Gregorio A."/>
            <person name="Gelpke M."/>
            <person name="Goodstein D.M."/>
            <person name="Harafuji N."/>
            <person name="Hastings K.E."/>
            <person name="Ho I."/>
            <person name="Hotta K."/>
            <person name="Huang W."/>
            <person name="Kawashima T."/>
            <person name="Lemaire P."/>
            <person name="Martinez D."/>
            <person name="Meinertzhagen I.A."/>
            <person name="Necula S."/>
            <person name="Nonaka M."/>
            <person name="Putnam N."/>
            <person name="Rash S."/>
            <person name="Saiga H."/>
            <person name="Satake M."/>
            <person name="Terry A."/>
            <person name="Yamada L."/>
            <person name="Wang H.G."/>
            <person name="Awazu S."/>
            <person name="Azumi K."/>
            <person name="Boore J."/>
            <person name="Branno M."/>
            <person name="Chin-Bow S."/>
            <person name="DeSantis R."/>
            <person name="Doyle S."/>
            <person name="Francino P."/>
            <person name="Keys D.N."/>
            <person name="Haga S."/>
            <person name="Hayashi H."/>
            <person name="Hino K."/>
            <person name="Imai K.S."/>
            <person name="Inaba K."/>
            <person name="Kano S."/>
            <person name="Kobayashi K."/>
            <person name="Kobayashi M."/>
            <person name="Lee B.I."/>
            <person name="Makabe K.W."/>
            <person name="Manohar C."/>
            <person name="Matassi G."/>
            <person name="Medina M."/>
            <person name="Mochizuki Y."/>
            <person name="Mount S."/>
            <person name="Morishita T."/>
            <person name="Miura S."/>
            <person name="Nakayama A."/>
            <person name="Nishizaka S."/>
            <person name="Nomoto H."/>
            <person name="Ohta F."/>
            <person name="Oishi K."/>
            <person name="Rigoutsos I."/>
            <person name="Sano M."/>
            <person name="Sasaki A."/>
            <person name="Sasakura Y."/>
            <person name="Shoguchi E."/>
            <person name="Shin-i T."/>
            <person name="Spagnuolo A."/>
            <person name="Stainier D."/>
            <person name="Suzuki M.M."/>
            <person name="Tassy O."/>
            <person name="Takatori N."/>
            <person name="Tokuoka M."/>
            <person name="Yagi K."/>
            <person name="Yoshizaki F."/>
            <person name="Wada S."/>
            <person name="Zhang C."/>
            <person name="Hyatt P.D."/>
            <person name="Larimer F."/>
            <person name="Detter C."/>
            <person name="Doggett N."/>
            <person name="Glavina T."/>
            <person name="Hawkins T."/>
            <person name="Richardson P."/>
            <person name="Lucas S."/>
            <person name="Kohara Y."/>
            <person name="Levine M."/>
            <person name="Satoh N."/>
            <person name="Rokhsar D.S."/>
        </authorList>
    </citation>
    <scope>NUCLEOTIDE SEQUENCE [LARGE SCALE GENOMIC DNA]</scope>
</reference>
<dbReference type="AlphaFoldDB" id="L7N0V4"/>
<dbReference type="GeneTree" id="ENSGT00390000012974"/>
<dbReference type="Ensembl" id="ENSCINT00000028038.2">
    <property type="protein sequence ID" value="ENSCINP00000027792.2"/>
    <property type="gene ID" value="ENSCING00000015836.2"/>
</dbReference>
<dbReference type="InterPro" id="IPR003961">
    <property type="entry name" value="FN3_dom"/>
</dbReference>
<sequence>MLRLILLCMTFLLAACPCHGQLPAPSGVTISVTSPTSFNVDFSNVVGAVEYKVTYTAQHNPLDTGSVKVTTSPVQVSNVASNINYNVVVQAINSSNKLGTKSSQVRARTAPDGSSILNVITTPTFLTIFLEETPGATAWEVEVNDTITGTSRIISVPNGVPSNTSYVAIITPLNPNTPHTLRARVSQLNGVTSFTATQSPFGAQYSVSTDKISAFGRVVLLTKPYTSNLATSQVFINQTNAELLAAYKAISSNVEDVLMVEVADNSGNVLYHHEIVLSDRDASAASVNPNINQLTLSDGTLYSGFLAAYDLARSPGYLYSTPPFTTTERILVYRNNGLCSPVALASDLRQWLLFSKVQKQPQIATIKELILYLQLHQILNFQMMEFVSLHQQPTISTFQATPYMV</sequence>
<dbReference type="HOGENOM" id="CLU_679634_0_0_1"/>
<dbReference type="Proteomes" id="UP000008144">
    <property type="component" value="Unassembled WGS sequence"/>
</dbReference>
<feature type="chain" id="PRO_5003982413" description="Fibronectin type-III domain-containing protein" evidence="1">
    <location>
        <begin position="21"/>
        <end position="405"/>
    </location>
</feature>
<evidence type="ECO:0000313" key="3">
    <source>
        <dbReference type="Ensembl" id="ENSCINP00000027792.2"/>
    </source>
</evidence>
<reference evidence="3" key="3">
    <citation type="submission" date="2025-09" db="UniProtKB">
        <authorList>
            <consortium name="Ensembl"/>
        </authorList>
    </citation>
    <scope>IDENTIFICATION</scope>
</reference>
<reference evidence="3" key="2">
    <citation type="submission" date="2025-08" db="UniProtKB">
        <authorList>
            <consortium name="Ensembl"/>
        </authorList>
    </citation>
    <scope>IDENTIFICATION</scope>
</reference>
<proteinExistence type="predicted"/>
<name>L7N0V4_CIOIN</name>
<evidence type="ECO:0000259" key="2">
    <source>
        <dbReference type="PROSITE" id="PS50853"/>
    </source>
</evidence>
<feature type="signal peptide" evidence="1">
    <location>
        <begin position="1"/>
        <end position="20"/>
    </location>
</feature>
<dbReference type="CDD" id="cd00063">
    <property type="entry name" value="FN3"/>
    <property type="match status" value="1"/>
</dbReference>
<dbReference type="InParanoid" id="L7N0V4"/>